<gene>
    <name evidence="1" type="ORF">ACFPQ4_19925</name>
</gene>
<dbReference type="InterPro" id="IPR016181">
    <property type="entry name" value="Acyl_CoA_acyltransferase"/>
</dbReference>
<sequence>MYKRVTNLKELTTFDSIWMETWTEKGFEVDPYSANVIERYLIMDGHAPIGTVEFKKYTPRVGELDQIAPFYAAESIRMSPDTVVEVDKVAIRRDQRGKHIDKMMTALMLFAEQWGCRQYVSLLDPVFYRALRIVFNIRMDVVSNERPYYKGAPVVPAILHVSDVVDNKERYPWLLQTQPSATNLAM</sequence>
<organism evidence="1 2">
    <name type="scientific">Cohnella yongneupensis</name>
    <dbReference type="NCBI Taxonomy" id="425006"/>
    <lineage>
        <taxon>Bacteria</taxon>
        <taxon>Bacillati</taxon>
        <taxon>Bacillota</taxon>
        <taxon>Bacilli</taxon>
        <taxon>Bacillales</taxon>
        <taxon>Paenibacillaceae</taxon>
        <taxon>Cohnella</taxon>
    </lineage>
</organism>
<dbReference type="RefSeq" id="WP_378113656.1">
    <property type="nucleotide sequence ID" value="NZ_JBHSNC010000056.1"/>
</dbReference>
<proteinExistence type="predicted"/>
<protein>
    <recommendedName>
        <fullName evidence="3">N-acetyltransferase domain-containing protein</fullName>
    </recommendedName>
</protein>
<evidence type="ECO:0008006" key="3">
    <source>
        <dbReference type="Google" id="ProtNLM"/>
    </source>
</evidence>
<evidence type="ECO:0000313" key="1">
    <source>
        <dbReference type="EMBL" id="MFC5531690.1"/>
    </source>
</evidence>
<name>A0ABW0R3T1_9BACL</name>
<dbReference type="SUPFAM" id="SSF55729">
    <property type="entry name" value="Acyl-CoA N-acyltransferases (Nat)"/>
    <property type="match status" value="1"/>
</dbReference>
<comment type="caution">
    <text evidence="1">The sequence shown here is derived from an EMBL/GenBank/DDBJ whole genome shotgun (WGS) entry which is preliminary data.</text>
</comment>
<keyword evidence="2" id="KW-1185">Reference proteome</keyword>
<dbReference type="EMBL" id="JBHSNC010000056">
    <property type="protein sequence ID" value="MFC5531690.1"/>
    <property type="molecule type" value="Genomic_DNA"/>
</dbReference>
<accession>A0ABW0R3T1</accession>
<dbReference type="Proteomes" id="UP001596108">
    <property type="component" value="Unassembled WGS sequence"/>
</dbReference>
<evidence type="ECO:0000313" key="2">
    <source>
        <dbReference type="Proteomes" id="UP001596108"/>
    </source>
</evidence>
<reference evidence="2" key="1">
    <citation type="journal article" date="2019" name="Int. J. Syst. Evol. Microbiol.">
        <title>The Global Catalogue of Microorganisms (GCM) 10K type strain sequencing project: providing services to taxonomists for standard genome sequencing and annotation.</title>
        <authorList>
            <consortium name="The Broad Institute Genomics Platform"/>
            <consortium name="The Broad Institute Genome Sequencing Center for Infectious Disease"/>
            <person name="Wu L."/>
            <person name="Ma J."/>
        </authorList>
    </citation>
    <scope>NUCLEOTIDE SEQUENCE [LARGE SCALE GENOMIC DNA]</scope>
    <source>
        <strain evidence="2">CGMCC 1.18578</strain>
    </source>
</reference>